<keyword evidence="3" id="KW-0153">Cholesterol metabolism</keyword>
<evidence type="ECO:0000256" key="14">
    <source>
        <dbReference type="ARBA" id="ARBA00070775"/>
    </source>
</evidence>
<reference evidence="18 19" key="1">
    <citation type="submission" date="2018-12" db="EMBL/GenBank/DDBJ databases">
        <authorList>
            <consortium name="Pathogen Informatics"/>
        </authorList>
    </citation>
    <scope>NUCLEOTIDE SEQUENCE [LARGE SCALE GENOMIC DNA]</scope>
    <source>
        <strain evidence="18 19">NCTC10485</strain>
    </source>
</reference>
<dbReference type="CDD" id="cd11029">
    <property type="entry name" value="CYP107-like"/>
    <property type="match status" value="1"/>
</dbReference>
<dbReference type="Pfam" id="PF00067">
    <property type="entry name" value="p450"/>
    <property type="match status" value="2"/>
</dbReference>
<keyword evidence="4" id="KW-0349">Heme</keyword>
<dbReference type="InterPro" id="IPR036396">
    <property type="entry name" value="Cyt_P450_sf"/>
</dbReference>
<evidence type="ECO:0000256" key="3">
    <source>
        <dbReference type="ARBA" id="ARBA00022548"/>
    </source>
</evidence>
<keyword evidence="7 18" id="KW-0560">Oxidoreductase</keyword>
<dbReference type="GO" id="GO:0004497">
    <property type="term" value="F:monooxygenase activity"/>
    <property type="evidence" value="ECO:0007669"/>
    <property type="project" value="UniProtKB-KW"/>
</dbReference>
<keyword evidence="6" id="KW-0442">Lipid degradation</keyword>
<comment type="similarity">
    <text evidence="2">Belongs to the cytochrome P450 family.</text>
</comment>
<keyword evidence="11" id="KW-1207">Sterol metabolism</keyword>
<evidence type="ECO:0000256" key="13">
    <source>
        <dbReference type="ARBA" id="ARBA00049645"/>
    </source>
</evidence>
<keyword evidence="9" id="KW-0503">Monooxygenase</keyword>
<evidence type="ECO:0000256" key="11">
    <source>
        <dbReference type="ARBA" id="ARBA00023166"/>
    </source>
</evidence>
<evidence type="ECO:0000256" key="17">
    <source>
        <dbReference type="ARBA" id="ARBA00083909"/>
    </source>
</evidence>
<comment type="pathway">
    <text evidence="13">Steroid metabolism; cholesterol degradation.</text>
</comment>
<dbReference type="PRINTS" id="PR00385">
    <property type="entry name" value="P450"/>
</dbReference>
<keyword evidence="8" id="KW-0408">Iron</keyword>
<sequence length="411" mass="45919">MSKRVGTLEITHLGSREMLDTPHERYAYLRANAPVSWGTAPLTLPGKGGFLLTRYDDVNFLFTDERFSTDIIKNTSAGKYSWLLPPSIRMLTQTMVFKDDPDHKRLRTLVHKAFTPKLVRTMAPDIAKIAEKLADEVAVKREVDLVHDYAVRLPLAVIATMLGVADKDRDRFHVMVEKLGTDTGKPSARLRSAATMMKLSKMFAEMIEDRRINPGEGLISELARANEGGDRLTHKETVAMVFLLLLAGHDTTANLIGNSVLELVQNPDQLELLRTQPELLETTALEELLRYTSPVADGAARVAMEDLEIADVPIPKGSQLLGVITSANRDEAHFENPQALDLTRKPNKHLSFASGIHYCLGHQLARQEGRIALAALLERFNNWELAVPAETLRYKPTVTLRGLTKLPIRMY</sequence>
<evidence type="ECO:0000256" key="10">
    <source>
        <dbReference type="ARBA" id="ARBA00023098"/>
    </source>
</evidence>
<name>A0A448IDK8_MYCCI</name>
<accession>A0A448IDK8</accession>
<evidence type="ECO:0000256" key="5">
    <source>
        <dbReference type="ARBA" id="ARBA00022723"/>
    </source>
</evidence>
<dbReference type="GO" id="GO:0008203">
    <property type="term" value="P:cholesterol metabolic process"/>
    <property type="evidence" value="ECO:0007669"/>
    <property type="project" value="UniProtKB-KW"/>
</dbReference>
<dbReference type="FunFam" id="1.10.630.10:FF:000018">
    <property type="entry name" value="Cytochrome P450 monooxygenase"/>
    <property type="match status" value="1"/>
</dbReference>
<keyword evidence="12" id="KW-0753">Steroid metabolism</keyword>
<dbReference type="PANTHER" id="PTHR46696">
    <property type="entry name" value="P450, PUTATIVE (EUROFUNG)-RELATED"/>
    <property type="match status" value="1"/>
</dbReference>
<evidence type="ECO:0000256" key="4">
    <source>
        <dbReference type="ARBA" id="ARBA00022617"/>
    </source>
</evidence>
<evidence type="ECO:0000256" key="2">
    <source>
        <dbReference type="ARBA" id="ARBA00010617"/>
    </source>
</evidence>
<dbReference type="GO" id="GO:0005506">
    <property type="term" value="F:iron ion binding"/>
    <property type="evidence" value="ECO:0007669"/>
    <property type="project" value="InterPro"/>
</dbReference>
<evidence type="ECO:0000256" key="8">
    <source>
        <dbReference type="ARBA" id="ARBA00023004"/>
    </source>
</evidence>
<evidence type="ECO:0000256" key="7">
    <source>
        <dbReference type="ARBA" id="ARBA00023002"/>
    </source>
</evidence>
<evidence type="ECO:0000313" key="18">
    <source>
        <dbReference type="EMBL" id="VEG50536.1"/>
    </source>
</evidence>
<dbReference type="GO" id="GO:0020037">
    <property type="term" value="F:heme binding"/>
    <property type="evidence" value="ECO:0007669"/>
    <property type="project" value="InterPro"/>
</dbReference>
<dbReference type="Proteomes" id="UP000282551">
    <property type="component" value="Chromosome"/>
</dbReference>
<evidence type="ECO:0000256" key="12">
    <source>
        <dbReference type="ARBA" id="ARBA00023221"/>
    </source>
</evidence>
<dbReference type="Gene3D" id="1.10.630.10">
    <property type="entry name" value="Cytochrome P450"/>
    <property type="match status" value="1"/>
</dbReference>
<evidence type="ECO:0000256" key="15">
    <source>
        <dbReference type="ARBA" id="ARBA00079588"/>
    </source>
</evidence>
<dbReference type="SUPFAM" id="SSF48264">
    <property type="entry name" value="Cytochrome P450"/>
    <property type="match status" value="1"/>
</dbReference>
<dbReference type="InterPro" id="IPR001128">
    <property type="entry name" value="Cyt_P450"/>
</dbReference>
<comment type="cofactor">
    <cofactor evidence="1">
        <name>heme</name>
        <dbReference type="ChEBI" id="CHEBI:30413"/>
    </cofactor>
</comment>
<dbReference type="InterPro" id="IPR002397">
    <property type="entry name" value="Cyt_P450_B"/>
</dbReference>
<dbReference type="GO" id="GO:0016042">
    <property type="term" value="P:lipid catabolic process"/>
    <property type="evidence" value="ECO:0007669"/>
    <property type="project" value="UniProtKB-KW"/>
</dbReference>
<dbReference type="RefSeq" id="WP_126336059.1">
    <property type="nucleotide sequence ID" value="NZ_AP022604.1"/>
</dbReference>
<keyword evidence="19" id="KW-1185">Reference proteome</keyword>
<evidence type="ECO:0000256" key="16">
    <source>
        <dbReference type="ARBA" id="ARBA00082981"/>
    </source>
</evidence>
<proteinExistence type="inferred from homology"/>
<dbReference type="PRINTS" id="PR00359">
    <property type="entry name" value="BP450"/>
</dbReference>
<dbReference type="OrthoDB" id="142769at2"/>
<gene>
    <name evidence="18" type="ORF">NCTC10485_04854</name>
</gene>
<keyword evidence="5" id="KW-0479">Metal-binding</keyword>
<organism evidence="18 19">
    <name type="scientific">Mycolicibacterium chitae</name>
    <name type="common">Mycobacterium chitae</name>
    <dbReference type="NCBI Taxonomy" id="1792"/>
    <lineage>
        <taxon>Bacteria</taxon>
        <taxon>Bacillati</taxon>
        <taxon>Actinomycetota</taxon>
        <taxon>Actinomycetes</taxon>
        <taxon>Mycobacteriales</taxon>
        <taxon>Mycobacteriaceae</taxon>
        <taxon>Mycolicibacterium</taxon>
    </lineage>
</organism>
<dbReference type="EMBL" id="LR134355">
    <property type="protein sequence ID" value="VEG50536.1"/>
    <property type="molecule type" value="Genomic_DNA"/>
</dbReference>
<dbReference type="PANTHER" id="PTHR46696:SF1">
    <property type="entry name" value="CYTOCHROME P450 YJIB-RELATED"/>
    <property type="match status" value="1"/>
</dbReference>
<keyword evidence="10" id="KW-0443">Lipid metabolism</keyword>
<dbReference type="GO" id="GO:0016705">
    <property type="term" value="F:oxidoreductase activity, acting on paired donors, with incorporation or reduction of molecular oxygen"/>
    <property type="evidence" value="ECO:0007669"/>
    <property type="project" value="InterPro"/>
</dbReference>
<evidence type="ECO:0000256" key="1">
    <source>
        <dbReference type="ARBA" id="ARBA00001971"/>
    </source>
</evidence>
<protein>
    <recommendedName>
        <fullName evidence="14">Steroid C26-monooxygenase</fullName>
    </recommendedName>
    <alternativeName>
        <fullName evidence="15">Cholest-4-en-3-one C26-monooxygenase</fullName>
    </alternativeName>
    <alternativeName>
        <fullName evidence="17">Cholesterol C26-monooxygenase</fullName>
    </alternativeName>
    <alternativeName>
        <fullName evidence="16">Steroid C27-monooxygenase</fullName>
    </alternativeName>
</protein>
<evidence type="ECO:0000256" key="9">
    <source>
        <dbReference type="ARBA" id="ARBA00023033"/>
    </source>
</evidence>
<evidence type="ECO:0000313" key="19">
    <source>
        <dbReference type="Proteomes" id="UP000282551"/>
    </source>
</evidence>
<dbReference type="AlphaFoldDB" id="A0A448IDK8"/>
<evidence type="ECO:0000256" key="6">
    <source>
        <dbReference type="ARBA" id="ARBA00022963"/>
    </source>
</evidence>